<dbReference type="RefSeq" id="WP_337703824.1">
    <property type="nucleotide sequence ID" value="NZ_JBBEGM010000005.1"/>
</dbReference>
<comment type="caution">
    <text evidence="2">The sequence shown here is derived from an EMBL/GenBank/DDBJ whole genome shotgun (WGS) entry which is preliminary data.</text>
</comment>
<name>A0ABU8M537_9PSEU</name>
<keyword evidence="3" id="KW-1185">Reference proteome</keyword>
<proteinExistence type="predicted"/>
<feature type="transmembrane region" description="Helical" evidence="1">
    <location>
        <begin position="62"/>
        <end position="80"/>
    </location>
</feature>
<keyword evidence="1" id="KW-0812">Transmembrane</keyword>
<evidence type="ECO:0008006" key="4">
    <source>
        <dbReference type="Google" id="ProtNLM"/>
    </source>
</evidence>
<feature type="transmembrane region" description="Helical" evidence="1">
    <location>
        <begin position="402"/>
        <end position="419"/>
    </location>
</feature>
<feature type="transmembrane region" description="Helical" evidence="1">
    <location>
        <begin position="218"/>
        <end position="237"/>
    </location>
</feature>
<dbReference type="EMBL" id="JBBEGM010000005">
    <property type="protein sequence ID" value="MEJ2862450.1"/>
    <property type="molecule type" value="Genomic_DNA"/>
</dbReference>
<feature type="transmembrane region" description="Helical" evidence="1">
    <location>
        <begin position="188"/>
        <end position="206"/>
    </location>
</feature>
<feature type="transmembrane region" description="Helical" evidence="1">
    <location>
        <begin position="370"/>
        <end position="390"/>
    </location>
</feature>
<keyword evidence="1" id="KW-1133">Transmembrane helix</keyword>
<feature type="transmembrane region" description="Helical" evidence="1">
    <location>
        <begin position="100"/>
        <end position="122"/>
    </location>
</feature>
<feature type="transmembrane region" description="Helical" evidence="1">
    <location>
        <begin position="149"/>
        <end position="168"/>
    </location>
</feature>
<reference evidence="2 3" key="1">
    <citation type="submission" date="2024-03" db="EMBL/GenBank/DDBJ databases">
        <title>Actinomycetospora sp. OC33-EN07, a novel actinomycete isolated from wild orchid (Aerides multiflora).</title>
        <authorList>
            <person name="Suriyachadkun C."/>
        </authorList>
    </citation>
    <scope>NUCLEOTIDE SEQUENCE [LARGE SCALE GENOMIC DNA]</scope>
    <source>
        <strain evidence="2 3">OC33-EN07</strain>
    </source>
</reference>
<keyword evidence="1" id="KW-0472">Membrane</keyword>
<organism evidence="2 3">
    <name type="scientific">Actinomycetospora flava</name>
    <dbReference type="NCBI Taxonomy" id="3129232"/>
    <lineage>
        <taxon>Bacteria</taxon>
        <taxon>Bacillati</taxon>
        <taxon>Actinomycetota</taxon>
        <taxon>Actinomycetes</taxon>
        <taxon>Pseudonocardiales</taxon>
        <taxon>Pseudonocardiaceae</taxon>
        <taxon>Actinomycetospora</taxon>
    </lineage>
</organism>
<feature type="transmembrane region" description="Helical" evidence="1">
    <location>
        <begin position="33"/>
        <end position="50"/>
    </location>
</feature>
<feature type="transmembrane region" description="Helical" evidence="1">
    <location>
        <begin position="9"/>
        <end position="27"/>
    </location>
</feature>
<evidence type="ECO:0000256" key="1">
    <source>
        <dbReference type="SAM" id="Phobius"/>
    </source>
</evidence>
<protein>
    <recommendedName>
        <fullName evidence="4">Oligosaccharide repeat unit polymerase</fullName>
    </recommendedName>
</protein>
<dbReference type="Proteomes" id="UP001369736">
    <property type="component" value="Unassembled WGS sequence"/>
</dbReference>
<evidence type="ECO:0000313" key="3">
    <source>
        <dbReference type="Proteomes" id="UP001369736"/>
    </source>
</evidence>
<feature type="transmembrane region" description="Helical" evidence="1">
    <location>
        <begin position="257"/>
        <end position="277"/>
    </location>
</feature>
<evidence type="ECO:0000313" key="2">
    <source>
        <dbReference type="EMBL" id="MEJ2862450.1"/>
    </source>
</evidence>
<gene>
    <name evidence="2" type="ORF">WCD58_14860</name>
</gene>
<sequence length="470" mass="49207">MNRADARTAAVGYTAAALLVPLGTLWVSRELDAVGYIVLLGTPLLLAVLVRRTYLDTYLSPVIVVPAAFVLTAALGVTVARSVNLSGNVSVQLALNDEETLLTAVLLSVSASALLVGGAIALHIARRLDVVRAVGARPRRPVGAVLSPGRRTAVLAVAATPLLVVIGIDGTDLLSRNNYLIGEDGSLAGPAATVGMAGVIACGMLLNLEEGARRIPPAVVAVGYLLLYFSLGSRQMALCPVLLAVGFHVARPFRGSQLALVAAAVVALALLPLPLFLRGGGEHGLFPYLAALPDAQSPIQVLAGALDNVFISFPLIGATAFQFAAIPRSTMWIELNPLPGDSAGWYDVASSVRINPYTPYATIGELGNHGWVVVVVFWLIAGLFLGYLAVRIPSLTAAGHRGMALVLTALPLLFILYSLQYNLRSSVRLLVYAALIDLAWRAVCHVRDLATTHDDPVAVTRTPVPAGSAP</sequence>
<accession>A0ABU8M537</accession>